<dbReference type="InterPro" id="IPR002725">
    <property type="entry name" value="YgjP-like_metallopeptidase"/>
</dbReference>
<dbReference type="Pfam" id="PF01863">
    <property type="entry name" value="YgjP-like"/>
    <property type="match status" value="1"/>
</dbReference>
<comment type="caution">
    <text evidence="2">The sequence shown here is derived from an EMBL/GenBank/DDBJ whole genome shotgun (WGS) entry which is preliminary data.</text>
</comment>
<evidence type="ECO:0000313" key="3">
    <source>
        <dbReference type="Proteomes" id="UP000706333"/>
    </source>
</evidence>
<gene>
    <name evidence="2" type="ORF">CCR87_10570</name>
</gene>
<dbReference type="InterPro" id="IPR053136">
    <property type="entry name" value="UTP_pyrophosphatase-like"/>
</dbReference>
<protein>
    <recommendedName>
        <fullName evidence="1">YgjP-like metallopeptidase domain-containing protein</fullName>
    </recommendedName>
</protein>
<dbReference type="AlphaFoldDB" id="A0A934WJ87"/>
<dbReference type="EMBL" id="NHSD01000273">
    <property type="protein sequence ID" value="MBK5927766.1"/>
    <property type="molecule type" value="Genomic_DNA"/>
</dbReference>
<feature type="domain" description="YgjP-like metallopeptidase" evidence="1">
    <location>
        <begin position="28"/>
        <end position="221"/>
    </location>
</feature>
<accession>A0A934WJ87</accession>
<organism evidence="2 3">
    <name type="scientific">Rhodobaculum claviforme</name>
    <dbReference type="NCBI Taxonomy" id="1549854"/>
    <lineage>
        <taxon>Bacteria</taxon>
        <taxon>Pseudomonadati</taxon>
        <taxon>Pseudomonadota</taxon>
        <taxon>Alphaproteobacteria</taxon>
        <taxon>Rhodobacterales</taxon>
        <taxon>Paracoccaceae</taxon>
        <taxon>Rhodobaculum</taxon>
    </lineage>
</organism>
<evidence type="ECO:0000259" key="1">
    <source>
        <dbReference type="Pfam" id="PF01863"/>
    </source>
</evidence>
<proteinExistence type="predicted"/>
<sequence length="233" mass="25362">MPSAATEAVLSGDPPVTVRLRPDPRARRFSLRVAHGDGRITLTFPPRAGRTAALAFMREREGWLRATLADLPQTVAVAPGISLPVLGTPLVLVAAPLRRARRDGDRLLVPPGRGCGPAVAAHLRAVAHARLEGLCTAHAATLGRPLAGIALRDTRSRWGSCTAAGRLMFSWRLALAPVEVFDYVAAHEAAHLVEMNHSPAFWRLVEGLCPDWRRQRAWLRSNGGALHRWRFDG</sequence>
<dbReference type="Gene3D" id="3.30.2010.10">
    <property type="entry name" value="Metalloproteases ('zincins'), catalytic domain"/>
    <property type="match status" value="1"/>
</dbReference>
<dbReference type="CDD" id="cd07344">
    <property type="entry name" value="M48_yhfN_like"/>
    <property type="match status" value="1"/>
</dbReference>
<reference evidence="2" key="2">
    <citation type="journal article" date="2020" name="Microorganisms">
        <title>Osmotic Adaptation and Compatible Solute Biosynthesis of Phototrophic Bacteria as Revealed from Genome Analyses.</title>
        <authorList>
            <person name="Imhoff J.F."/>
            <person name="Rahn T."/>
            <person name="Kunzel S."/>
            <person name="Keller A."/>
            <person name="Neulinger S.C."/>
        </authorList>
    </citation>
    <scope>NUCLEOTIDE SEQUENCE</scope>
    <source>
        <strain evidence="2">LMG 28126</strain>
    </source>
</reference>
<keyword evidence="3" id="KW-1185">Reference proteome</keyword>
<dbReference type="PANTHER" id="PTHR30399">
    <property type="entry name" value="UNCHARACTERIZED PROTEIN YGJP"/>
    <property type="match status" value="1"/>
</dbReference>
<dbReference type="PANTHER" id="PTHR30399:SF1">
    <property type="entry name" value="UTP PYROPHOSPHATASE"/>
    <property type="match status" value="1"/>
</dbReference>
<dbReference type="RefSeq" id="WP_201157521.1">
    <property type="nucleotide sequence ID" value="NZ_NHSD01000273.1"/>
</dbReference>
<name>A0A934WJ87_9RHOB</name>
<evidence type="ECO:0000313" key="2">
    <source>
        <dbReference type="EMBL" id="MBK5927766.1"/>
    </source>
</evidence>
<dbReference type="Proteomes" id="UP000706333">
    <property type="component" value="Unassembled WGS sequence"/>
</dbReference>
<reference evidence="2" key="1">
    <citation type="submission" date="2017-05" db="EMBL/GenBank/DDBJ databases">
        <authorList>
            <person name="Imhoff J.F."/>
            <person name="Rahn T."/>
            <person name="Kuenzel S."/>
            <person name="Neulinger S.C."/>
        </authorList>
    </citation>
    <scope>NUCLEOTIDE SEQUENCE</scope>
    <source>
        <strain evidence="2">LMG 28126</strain>
    </source>
</reference>